<keyword evidence="6" id="KW-0175">Coiled coil</keyword>
<dbReference type="SMART" id="SM00091">
    <property type="entry name" value="PAS"/>
    <property type="match status" value="2"/>
</dbReference>
<keyword evidence="4" id="KW-0808">Transferase</keyword>
<dbReference type="PANTHER" id="PTHR24422">
    <property type="entry name" value="CHEMOTAXIS PROTEIN METHYLTRANSFERASE"/>
    <property type="match status" value="1"/>
</dbReference>
<keyword evidence="5" id="KW-0949">S-adenosyl-L-methionine</keyword>
<dbReference type="PRINTS" id="PR00996">
    <property type="entry name" value="CHERMTFRASE"/>
</dbReference>
<evidence type="ECO:0000256" key="3">
    <source>
        <dbReference type="ARBA" id="ARBA00022603"/>
    </source>
</evidence>
<keyword evidence="3" id="KW-0489">Methyltransferase</keyword>
<dbReference type="InterPro" id="IPR036804">
    <property type="entry name" value="CheR_N_sf"/>
</dbReference>
<dbReference type="InterPro" id="IPR013767">
    <property type="entry name" value="PAS_fold"/>
</dbReference>
<dbReference type="SMART" id="SM00138">
    <property type="entry name" value="MeTrc"/>
    <property type="match status" value="1"/>
</dbReference>
<dbReference type="Gene3D" id="3.30.450.20">
    <property type="entry name" value="PAS domain"/>
    <property type="match status" value="2"/>
</dbReference>
<protein>
    <recommendedName>
        <fullName evidence="2">protein-glutamate O-methyltransferase</fullName>
        <ecNumber evidence="2">2.1.1.80</ecNumber>
    </recommendedName>
</protein>
<dbReference type="OrthoDB" id="9816309at2"/>
<dbReference type="SUPFAM" id="SSF53335">
    <property type="entry name" value="S-adenosyl-L-methionine-dependent methyltransferases"/>
    <property type="match status" value="1"/>
</dbReference>
<dbReference type="PANTHER" id="PTHR24422:SF10">
    <property type="entry name" value="CHEMOTAXIS PROTEIN METHYLTRANSFERASE 2"/>
    <property type="match status" value="1"/>
</dbReference>
<feature type="domain" description="CheR-type methyltransferase" evidence="10">
    <location>
        <begin position="1"/>
        <end position="271"/>
    </location>
</feature>
<feature type="region of interest" description="Disordered" evidence="7">
    <location>
        <begin position="612"/>
        <end position="633"/>
    </location>
</feature>
<proteinExistence type="predicted"/>
<dbReference type="EC" id="2.1.1.80" evidence="2"/>
<dbReference type="RefSeq" id="WP_131983971.1">
    <property type="nucleotide sequence ID" value="NZ_SMKL01000032.1"/>
</dbReference>
<evidence type="ECO:0000259" key="9">
    <source>
        <dbReference type="PROSITE" id="PS50113"/>
    </source>
</evidence>
<evidence type="ECO:0000259" key="8">
    <source>
        <dbReference type="PROSITE" id="PS50112"/>
    </source>
</evidence>
<dbReference type="InterPro" id="IPR013656">
    <property type="entry name" value="PAS_4"/>
</dbReference>
<comment type="caution">
    <text evidence="11">The sequence shown here is derived from an EMBL/GenBank/DDBJ whole genome shotgun (WGS) entry which is preliminary data.</text>
</comment>
<feature type="coiled-coil region" evidence="6">
    <location>
        <begin position="410"/>
        <end position="493"/>
    </location>
</feature>
<feature type="domain" description="PAS" evidence="8">
    <location>
        <begin position="501"/>
        <end position="541"/>
    </location>
</feature>
<evidence type="ECO:0000256" key="6">
    <source>
        <dbReference type="SAM" id="Coils"/>
    </source>
</evidence>
<organism evidence="11 12">
    <name type="scientific">Jiangella ureilytica</name>
    <dbReference type="NCBI Taxonomy" id="2530374"/>
    <lineage>
        <taxon>Bacteria</taxon>
        <taxon>Bacillati</taxon>
        <taxon>Actinomycetota</taxon>
        <taxon>Actinomycetes</taxon>
        <taxon>Jiangellales</taxon>
        <taxon>Jiangellaceae</taxon>
        <taxon>Jiangella</taxon>
    </lineage>
</organism>
<dbReference type="PROSITE" id="PS50113">
    <property type="entry name" value="PAC"/>
    <property type="match status" value="1"/>
</dbReference>
<evidence type="ECO:0000259" key="10">
    <source>
        <dbReference type="PROSITE" id="PS50123"/>
    </source>
</evidence>
<dbReference type="Proteomes" id="UP000295621">
    <property type="component" value="Unassembled WGS sequence"/>
</dbReference>
<evidence type="ECO:0000313" key="12">
    <source>
        <dbReference type="Proteomes" id="UP000295621"/>
    </source>
</evidence>
<dbReference type="Gene3D" id="1.10.155.10">
    <property type="entry name" value="Chemotaxis receptor methyltransferase CheR, N-terminal domain"/>
    <property type="match status" value="1"/>
</dbReference>
<sequence length="633" mass="71389">MPAETDPAFEALLGFLRDERGFDFTGYKRASLMRRVRRRMESVGIDDYEEYHDHLTVHPEEFTALFNTILINVTSFFRDADAWDHLRERVLPDLLARRDEQPLRAWSAGCASGEEAYTLAMVFAEVLGVEAFRERVKIYATDVDEEALSVARAAAYSERDVQNVPEKLRQRYFEQHGQRYLFRKELRRSVIFGRNDLVQDAPISHVDVLVCRNALMYFTADAQAGMLQRMHFALRPDGVLFLGKAEMLLSHADLFRAVDLRQRFFRKTITENPDRRFVAAAAHPRARNGESAQLGALRDAGFMSSAAAQLVLDPEGRLAMANNRAGNLFGLTSRDAGRPIQDLEISYRPIELRSHLDEAASRQRHVWVRDITWHRPGGDALFMELQVVPLHDESGTAIGTTVIFHDVTHHRQLQDELSASTRRLETAYEELQSTNEELETTNEELQSTVEELETTNEELQSTNEELETMNEELQSMNDELRVTNDALREQQDQVTRLNFFMTSVLSSIDNGVVVVDGALTVLAWNSKAADLWGVRTDEAVGVPLFALDIGLPLEQLVPMLKRQLVNDGDHETITIDAVNRRGRPVAVHVTATPMRLEPDDTPGAILVMDVIEPPGGQPPAESDSPLVDGFGNS</sequence>
<dbReference type="PROSITE" id="PS50112">
    <property type="entry name" value="PAS"/>
    <property type="match status" value="1"/>
</dbReference>
<dbReference type="Pfam" id="PF08448">
    <property type="entry name" value="PAS_4"/>
    <property type="match status" value="1"/>
</dbReference>
<evidence type="ECO:0000256" key="4">
    <source>
        <dbReference type="ARBA" id="ARBA00022679"/>
    </source>
</evidence>
<evidence type="ECO:0000256" key="1">
    <source>
        <dbReference type="ARBA" id="ARBA00001541"/>
    </source>
</evidence>
<dbReference type="CDD" id="cd02440">
    <property type="entry name" value="AdoMet_MTases"/>
    <property type="match status" value="1"/>
</dbReference>
<dbReference type="InterPro" id="IPR029063">
    <property type="entry name" value="SAM-dependent_MTases_sf"/>
</dbReference>
<comment type="catalytic activity">
    <reaction evidence="1">
        <text>L-glutamyl-[protein] + S-adenosyl-L-methionine = [protein]-L-glutamate 5-O-methyl ester + S-adenosyl-L-homocysteine</text>
        <dbReference type="Rhea" id="RHEA:24452"/>
        <dbReference type="Rhea" id="RHEA-COMP:10208"/>
        <dbReference type="Rhea" id="RHEA-COMP:10311"/>
        <dbReference type="ChEBI" id="CHEBI:29973"/>
        <dbReference type="ChEBI" id="CHEBI:57856"/>
        <dbReference type="ChEBI" id="CHEBI:59789"/>
        <dbReference type="ChEBI" id="CHEBI:82795"/>
        <dbReference type="EC" id="2.1.1.80"/>
    </reaction>
</comment>
<reference evidence="11 12" key="1">
    <citation type="submission" date="2019-02" db="EMBL/GenBank/DDBJ databases">
        <title>Draft genome sequences of novel Actinobacteria.</title>
        <authorList>
            <person name="Sahin N."/>
            <person name="Ay H."/>
            <person name="Saygin H."/>
        </authorList>
    </citation>
    <scope>NUCLEOTIDE SEQUENCE [LARGE SCALE GENOMIC DNA]</scope>
    <source>
        <strain evidence="11 12">KC603</strain>
    </source>
</reference>
<feature type="domain" description="PAC" evidence="9">
    <location>
        <begin position="367"/>
        <end position="419"/>
    </location>
</feature>
<dbReference type="SUPFAM" id="SSF47757">
    <property type="entry name" value="Chemotaxis receptor methyltransferase CheR, N-terminal domain"/>
    <property type="match status" value="1"/>
</dbReference>
<dbReference type="InterPro" id="IPR022641">
    <property type="entry name" value="CheR_N"/>
</dbReference>
<evidence type="ECO:0000256" key="7">
    <source>
        <dbReference type="SAM" id="MobiDB-lite"/>
    </source>
</evidence>
<dbReference type="PROSITE" id="PS50123">
    <property type="entry name" value="CHER"/>
    <property type="match status" value="1"/>
</dbReference>
<evidence type="ECO:0000256" key="2">
    <source>
        <dbReference type="ARBA" id="ARBA00012534"/>
    </source>
</evidence>
<dbReference type="Pfam" id="PF00989">
    <property type="entry name" value="PAS"/>
    <property type="match status" value="1"/>
</dbReference>
<dbReference type="EMBL" id="SMKL01000032">
    <property type="protein sequence ID" value="TDC50286.1"/>
    <property type="molecule type" value="Genomic_DNA"/>
</dbReference>
<dbReference type="GO" id="GO:0008983">
    <property type="term" value="F:protein-glutamate O-methyltransferase activity"/>
    <property type="evidence" value="ECO:0007669"/>
    <property type="project" value="UniProtKB-EC"/>
</dbReference>
<dbReference type="InterPro" id="IPR035965">
    <property type="entry name" value="PAS-like_dom_sf"/>
</dbReference>
<dbReference type="Pfam" id="PF03705">
    <property type="entry name" value="CheR_N"/>
    <property type="match status" value="1"/>
</dbReference>
<dbReference type="InterPro" id="IPR000700">
    <property type="entry name" value="PAS-assoc_C"/>
</dbReference>
<accession>A0A4R4RLL4</accession>
<name>A0A4R4RLL4_9ACTN</name>
<dbReference type="Pfam" id="PF01739">
    <property type="entry name" value="CheR"/>
    <property type="match status" value="1"/>
</dbReference>
<dbReference type="CDD" id="cd00130">
    <property type="entry name" value="PAS"/>
    <property type="match status" value="2"/>
</dbReference>
<dbReference type="SUPFAM" id="SSF55785">
    <property type="entry name" value="PYP-like sensor domain (PAS domain)"/>
    <property type="match status" value="2"/>
</dbReference>
<dbReference type="GO" id="GO:0006355">
    <property type="term" value="P:regulation of DNA-templated transcription"/>
    <property type="evidence" value="ECO:0007669"/>
    <property type="project" value="InterPro"/>
</dbReference>
<evidence type="ECO:0000313" key="11">
    <source>
        <dbReference type="EMBL" id="TDC50286.1"/>
    </source>
</evidence>
<gene>
    <name evidence="11" type="ORF">E1212_15430</name>
</gene>
<dbReference type="AlphaFoldDB" id="A0A4R4RLL4"/>
<evidence type="ECO:0000256" key="5">
    <source>
        <dbReference type="ARBA" id="ARBA00022691"/>
    </source>
</evidence>
<dbReference type="InterPro" id="IPR050903">
    <property type="entry name" value="Bact_Chemotaxis_MeTrfase"/>
</dbReference>
<dbReference type="InterPro" id="IPR022642">
    <property type="entry name" value="CheR_C"/>
</dbReference>
<dbReference type="NCBIfam" id="TIGR00229">
    <property type="entry name" value="sensory_box"/>
    <property type="match status" value="1"/>
</dbReference>
<dbReference type="InterPro" id="IPR000780">
    <property type="entry name" value="CheR_MeTrfase"/>
</dbReference>
<dbReference type="InterPro" id="IPR000014">
    <property type="entry name" value="PAS"/>
</dbReference>
<keyword evidence="12" id="KW-1185">Reference proteome</keyword>
<dbReference type="GO" id="GO:0032259">
    <property type="term" value="P:methylation"/>
    <property type="evidence" value="ECO:0007669"/>
    <property type="project" value="UniProtKB-KW"/>
</dbReference>
<dbReference type="Gene3D" id="3.40.50.150">
    <property type="entry name" value="Vaccinia Virus protein VP39"/>
    <property type="match status" value="1"/>
</dbReference>